<feature type="domain" description="Smr" evidence="1">
    <location>
        <begin position="95"/>
        <end position="176"/>
    </location>
</feature>
<accession>A0A2X0QWH2</accession>
<dbReference type="PANTHER" id="PTHR35562:SF2">
    <property type="entry name" value="DNA ENDONUCLEASE SMRA-RELATED"/>
    <property type="match status" value="1"/>
</dbReference>
<dbReference type="SMART" id="SM00463">
    <property type="entry name" value="SMR"/>
    <property type="match status" value="1"/>
</dbReference>
<proteinExistence type="predicted"/>
<reference evidence="2" key="1">
    <citation type="submission" date="2018-05" db="EMBL/GenBank/DDBJ databases">
        <authorList>
            <person name="Lanie J.A."/>
            <person name="Ng W.-L."/>
            <person name="Kazmierczak K.M."/>
            <person name="Andrzejewski T.M."/>
            <person name="Davidsen T.M."/>
            <person name="Wayne K.J."/>
            <person name="Tettelin H."/>
            <person name="Glass J.I."/>
            <person name="Rusch D."/>
            <person name="Podicherti R."/>
            <person name="Tsui H.-C.T."/>
            <person name="Winkler M.E."/>
        </authorList>
    </citation>
    <scope>NUCLEOTIDE SEQUENCE</scope>
    <source>
        <strain evidence="2">KNB</strain>
    </source>
</reference>
<organism evidence="2">
    <name type="scientific">Candidatus Nitrotoga fabula</name>
    <dbReference type="NCBI Taxonomy" id="2182327"/>
    <lineage>
        <taxon>Bacteria</taxon>
        <taxon>Pseudomonadati</taxon>
        <taxon>Pseudomonadota</taxon>
        <taxon>Betaproteobacteria</taxon>
        <taxon>Nitrosomonadales</taxon>
        <taxon>Gallionellaceae</taxon>
        <taxon>Candidatus Nitrotoga</taxon>
    </lineage>
</organism>
<dbReference type="PROSITE" id="PS50828">
    <property type="entry name" value="SMR"/>
    <property type="match status" value="1"/>
</dbReference>
<dbReference type="Gene3D" id="3.30.1370.110">
    <property type="match status" value="1"/>
</dbReference>
<protein>
    <submittedName>
        <fullName evidence="2">Smr protein/MutS2</fullName>
    </submittedName>
</protein>
<dbReference type="AlphaFoldDB" id="A0A2X0QWH2"/>
<name>A0A2X0QWH2_9PROT</name>
<dbReference type="InterPro" id="IPR002625">
    <property type="entry name" value="Smr_dom"/>
</dbReference>
<evidence type="ECO:0000313" key="2">
    <source>
        <dbReference type="EMBL" id="SPS05877.1"/>
    </source>
</evidence>
<dbReference type="EMBL" id="LS423452">
    <property type="protein sequence ID" value="SPS05877.1"/>
    <property type="molecule type" value="Genomic_DNA"/>
</dbReference>
<dbReference type="PANTHER" id="PTHR35562">
    <property type="entry name" value="DNA ENDONUCLEASE SMRA-RELATED"/>
    <property type="match status" value="1"/>
</dbReference>
<gene>
    <name evidence="2" type="ORF">NITFAB_1467</name>
</gene>
<dbReference type="Pfam" id="PF01713">
    <property type="entry name" value="Smr"/>
    <property type="match status" value="1"/>
</dbReference>
<evidence type="ECO:0000259" key="1">
    <source>
        <dbReference type="PROSITE" id="PS50828"/>
    </source>
</evidence>
<dbReference type="SUPFAM" id="SSF160443">
    <property type="entry name" value="SMR domain-like"/>
    <property type="match status" value="1"/>
</dbReference>
<sequence>MAGKGGEASPDSDLLFQQAMEGVTPLPPLNRVSAIKPAYQAPVRNNPQVTLSLIPDNLSDSLAEEVAPTEFLRSGMPKMILRELRRGQWQMQDILDLHGYNKDAARKRLLEFLYDAVGRKLRFVCVIHGKGWQMNGREGLLKSHVRHWLPQHSDVLAFSEAPRNAGGSGAVWVLLRTGDKSRKFSG</sequence>
<dbReference type="InterPro" id="IPR036063">
    <property type="entry name" value="Smr_dom_sf"/>
</dbReference>